<evidence type="ECO:0000313" key="2">
    <source>
        <dbReference type="Proteomes" id="UP000014803"/>
    </source>
</evidence>
<dbReference type="AlphaFoldDB" id="S4Y242"/>
<proteinExistence type="predicted"/>
<protein>
    <submittedName>
        <fullName evidence="1">Uncharacterized protein</fullName>
    </submittedName>
</protein>
<evidence type="ECO:0000313" key="1">
    <source>
        <dbReference type="EMBL" id="AGP38541.1"/>
    </source>
</evidence>
<dbReference type="EMBL" id="CP003969">
    <property type="protein sequence ID" value="AGP38541.1"/>
    <property type="molecule type" value="Genomic_DNA"/>
</dbReference>
<dbReference type="HOGENOM" id="CLU_2847527_0_0_7"/>
<dbReference type="Proteomes" id="UP000014803">
    <property type="component" value="Chromosome"/>
</dbReference>
<gene>
    <name evidence="1" type="ORF">SCE1572_31140</name>
</gene>
<sequence length="65" mass="6941">MYERHPRCREGSVCVLGVIALAEQMSLDLPCVCDPLGMMADGVESASAARGSEPIGWSAHLHVDD</sequence>
<name>S4Y242_SORCE</name>
<reference evidence="1 2" key="1">
    <citation type="journal article" date="2013" name="Sci. Rep.">
        <title>Extraordinary expansion of a Sorangium cellulosum genome from an alkaline milieu.</title>
        <authorList>
            <person name="Han K."/>
            <person name="Li Z.F."/>
            <person name="Peng R."/>
            <person name="Zhu L.P."/>
            <person name="Zhou T."/>
            <person name="Wang L.G."/>
            <person name="Li S.G."/>
            <person name="Zhang X.B."/>
            <person name="Hu W."/>
            <person name="Wu Z.H."/>
            <person name="Qin N."/>
            <person name="Li Y.Z."/>
        </authorList>
    </citation>
    <scope>NUCLEOTIDE SEQUENCE [LARGE SCALE GENOMIC DNA]</scope>
    <source>
        <strain evidence="1 2">So0157-2</strain>
    </source>
</reference>
<dbReference type="KEGG" id="scu:SCE1572_31140"/>
<accession>S4Y242</accession>
<organism evidence="1 2">
    <name type="scientific">Sorangium cellulosum So0157-2</name>
    <dbReference type="NCBI Taxonomy" id="1254432"/>
    <lineage>
        <taxon>Bacteria</taxon>
        <taxon>Pseudomonadati</taxon>
        <taxon>Myxococcota</taxon>
        <taxon>Polyangia</taxon>
        <taxon>Polyangiales</taxon>
        <taxon>Polyangiaceae</taxon>
        <taxon>Sorangium</taxon>
    </lineage>
</organism>